<comment type="similarity">
    <text evidence="3">Belongs to the terpene synthase family.</text>
</comment>
<dbReference type="InterPro" id="IPR050148">
    <property type="entry name" value="Terpene_synthase-like"/>
</dbReference>
<dbReference type="SUPFAM" id="SSF48576">
    <property type="entry name" value="Terpenoid synthases"/>
    <property type="match status" value="1"/>
</dbReference>
<dbReference type="Pfam" id="PF03936">
    <property type="entry name" value="Terpene_synth_C"/>
    <property type="match status" value="1"/>
</dbReference>
<evidence type="ECO:0000256" key="2">
    <source>
        <dbReference type="ARBA" id="ARBA00004229"/>
    </source>
</evidence>
<comment type="cofactor">
    <cofactor evidence="1">
        <name>Mg(2+)</name>
        <dbReference type="ChEBI" id="CHEBI:18420"/>
    </cofactor>
</comment>
<comment type="subcellular location">
    <subcellularLocation>
        <location evidence="2">Plastid</location>
        <location evidence="2">Chloroplast</location>
    </subcellularLocation>
</comment>
<dbReference type="GO" id="GO:0009507">
    <property type="term" value="C:chloroplast"/>
    <property type="evidence" value="ECO:0007669"/>
    <property type="project" value="UniProtKB-SubCell"/>
</dbReference>
<evidence type="ECO:0000256" key="5">
    <source>
        <dbReference type="ARBA" id="ARBA00022640"/>
    </source>
</evidence>
<name>A0AAW2Q5T7_9LAMI</name>
<dbReference type="Gene3D" id="1.10.600.10">
    <property type="entry name" value="Farnesyl Diphosphate Synthase"/>
    <property type="match status" value="1"/>
</dbReference>
<proteinExistence type="inferred from homology"/>
<reference evidence="11" key="2">
    <citation type="journal article" date="2024" name="Plant">
        <title>Genomic evolution and insights into agronomic trait innovations of Sesamum species.</title>
        <authorList>
            <person name="Miao H."/>
            <person name="Wang L."/>
            <person name="Qu L."/>
            <person name="Liu H."/>
            <person name="Sun Y."/>
            <person name="Le M."/>
            <person name="Wang Q."/>
            <person name="Wei S."/>
            <person name="Zheng Y."/>
            <person name="Lin W."/>
            <person name="Duan Y."/>
            <person name="Cao H."/>
            <person name="Xiong S."/>
            <person name="Wang X."/>
            <person name="Wei L."/>
            <person name="Li C."/>
            <person name="Ma Q."/>
            <person name="Ju M."/>
            <person name="Zhao R."/>
            <person name="Li G."/>
            <person name="Mu C."/>
            <person name="Tian Q."/>
            <person name="Mei H."/>
            <person name="Zhang T."/>
            <person name="Gao T."/>
            <person name="Zhang H."/>
        </authorList>
    </citation>
    <scope>NUCLEOTIDE SEQUENCE</scope>
    <source>
        <strain evidence="11">KEN8</strain>
    </source>
</reference>
<dbReference type="FunFam" id="1.50.10.130:FF:000002">
    <property type="entry name" value="Ent-copalyl diphosphate synthase, chloroplastic"/>
    <property type="match status" value="1"/>
</dbReference>
<evidence type="ECO:0000259" key="9">
    <source>
        <dbReference type="Pfam" id="PF01397"/>
    </source>
</evidence>
<keyword evidence="7" id="KW-0460">Magnesium</keyword>
<dbReference type="InterPro" id="IPR036965">
    <property type="entry name" value="Terpene_synth_N_sf"/>
</dbReference>
<evidence type="ECO:0000313" key="11">
    <source>
        <dbReference type="EMBL" id="KAL0363066.1"/>
    </source>
</evidence>
<dbReference type="CDD" id="cd00684">
    <property type="entry name" value="Terpene_cyclase_plant_C1"/>
    <property type="match status" value="1"/>
</dbReference>
<dbReference type="Gene3D" id="1.50.10.160">
    <property type="match status" value="1"/>
</dbReference>
<dbReference type="AlphaFoldDB" id="A0AAW2Q5T7"/>
<dbReference type="InterPro" id="IPR008949">
    <property type="entry name" value="Isoprenoid_synthase_dom_sf"/>
</dbReference>
<comment type="caution">
    <text evidence="11">The sequence shown here is derived from an EMBL/GenBank/DDBJ whole genome shotgun (WGS) entry which is preliminary data.</text>
</comment>
<feature type="domain" description="Terpene synthase metal-binding" evidence="10">
    <location>
        <begin position="553"/>
        <end position="788"/>
    </location>
</feature>
<dbReference type="FunFam" id="1.50.10.160:FF:000002">
    <property type="entry name" value="cis-abienol synthase, chloroplastic"/>
    <property type="match status" value="1"/>
</dbReference>
<keyword evidence="5" id="KW-0934">Plastid</keyword>
<evidence type="ECO:0000256" key="1">
    <source>
        <dbReference type="ARBA" id="ARBA00001946"/>
    </source>
</evidence>
<dbReference type="Pfam" id="PF01397">
    <property type="entry name" value="Terpene_synth"/>
    <property type="match status" value="1"/>
</dbReference>
<organism evidence="11">
    <name type="scientific">Sesamum calycinum</name>
    <dbReference type="NCBI Taxonomy" id="2727403"/>
    <lineage>
        <taxon>Eukaryota</taxon>
        <taxon>Viridiplantae</taxon>
        <taxon>Streptophyta</taxon>
        <taxon>Embryophyta</taxon>
        <taxon>Tracheophyta</taxon>
        <taxon>Spermatophyta</taxon>
        <taxon>Magnoliopsida</taxon>
        <taxon>eudicotyledons</taxon>
        <taxon>Gunneridae</taxon>
        <taxon>Pentapetalae</taxon>
        <taxon>asterids</taxon>
        <taxon>lamiids</taxon>
        <taxon>Lamiales</taxon>
        <taxon>Pedaliaceae</taxon>
        <taxon>Sesamum</taxon>
    </lineage>
</organism>
<dbReference type="InterPro" id="IPR008930">
    <property type="entry name" value="Terpenoid_cyclase/PrenylTrfase"/>
</dbReference>
<reference evidence="11" key="1">
    <citation type="submission" date="2020-06" db="EMBL/GenBank/DDBJ databases">
        <authorList>
            <person name="Li T."/>
            <person name="Hu X."/>
            <person name="Zhang T."/>
            <person name="Song X."/>
            <person name="Zhang H."/>
            <person name="Dai N."/>
            <person name="Sheng W."/>
            <person name="Hou X."/>
            <person name="Wei L."/>
        </authorList>
    </citation>
    <scope>NUCLEOTIDE SEQUENCE</scope>
    <source>
        <strain evidence="11">KEN8</strain>
        <tissue evidence="11">Leaf</tissue>
    </source>
</reference>
<dbReference type="EMBL" id="JACGWM010000007">
    <property type="protein sequence ID" value="KAL0363066.1"/>
    <property type="molecule type" value="Genomic_DNA"/>
</dbReference>
<dbReference type="PANTHER" id="PTHR31739:SF3">
    <property type="entry name" value="ENT-KAUR-16-ENE SYNTHASE, CHLOROPLASTIC"/>
    <property type="match status" value="1"/>
</dbReference>
<dbReference type="InterPro" id="IPR005630">
    <property type="entry name" value="Terpene_synthase_metal-bd"/>
</dbReference>
<evidence type="ECO:0000256" key="3">
    <source>
        <dbReference type="ARBA" id="ARBA00006333"/>
    </source>
</evidence>
<accession>A0AAW2Q5T7</accession>
<evidence type="ECO:0000256" key="6">
    <source>
        <dbReference type="ARBA" id="ARBA00022723"/>
    </source>
</evidence>
<keyword evidence="4" id="KW-0150">Chloroplast</keyword>
<evidence type="ECO:0000259" key="10">
    <source>
        <dbReference type="Pfam" id="PF03936"/>
    </source>
</evidence>
<feature type="domain" description="Terpene synthase N-terminal" evidence="9">
    <location>
        <begin position="254"/>
        <end position="481"/>
    </location>
</feature>
<dbReference type="GO" id="GO:0009686">
    <property type="term" value="P:gibberellin biosynthetic process"/>
    <property type="evidence" value="ECO:0007669"/>
    <property type="project" value="TreeGrafter"/>
</dbReference>
<keyword evidence="6" id="KW-0479">Metal-binding</keyword>
<dbReference type="InterPro" id="IPR001906">
    <property type="entry name" value="Terpene_synth_N"/>
</dbReference>
<dbReference type="InterPro" id="IPR044814">
    <property type="entry name" value="Terpene_cyclase_plant_C1"/>
</dbReference>
<dbReference type="GO" id="GO:0010333">
    <property type="term" value="F:terpene synthase activity"/>
    <property type="evidence" value="ECO:0007669"/>
    <property type="project" value="InterPro"/>
</dbReference>
<gene>
    <name evidence="11" type="ORF">Scaly_1261800</name>
</gene>
<sequence length="819" mass="93157">MSLQLSGSLFFGRKKSHFRSLWFSHHASVSGFMSVNMYALGRNCNIEDLLLLLQAASLDTRVQATSVRTSSVCFEEAKERITKLIHKAELSVSTYDTAWVAMVPSPYSSEEPCFPDCLNWLLENQCRDGSWACPHHHSFLQKDVLSSTLACVLALRKWGVGEEQIKRGVHFIELNFASATEEGQISPMGFDIVFPSMLEYARDLFLNINFEPTTLTDLIHKRDLELKRCYQSHSAESEAYLAYVAEGMGKSQDWKSIMKYQRGNGSLFNCPSTTAAAFIGLHDAGCLNYLQSALKKIGNAGSFFTALSVCILASSGNENLQTLSSFSSVPAVYPLDIYTQLCTVDNLERLGISRYFRKEIQSVLDETYRCWLQGDEEIFMDASTCALAFRILRMNGYSISSDQISETVRECLSNSFCGNMKDIHTTLELYRASEFILCSDERDLENQNLRLKDLLEQELSHGPIHSSQLGRNIDKEVNHALQYPFYVNLDRIAKRRNIECYNFDNTRILKTSFCSPNFGNKDFLFMSVEDFNKCQAIHRKELKELERWVAENRLDELKFARRKSAYCYFSAAATFFAPELSDARMSWAKNGVLTTVVDDFFDVGGSMEELKSLIHLVEAWDVNVSTDCFSQNVQIIFSALRRTICEIGEKGFIRQERSVTNHIINIWLELLYSMVKETEWARDSYLPTIDEYMSNAYVSFALGPIVLPALYLIGPKLSDEMVHHPEFHNLFKLMSTCGRILNDIQTCERELKDGKLNAVPLYIINSGGKVTKEAAIAEMERLVDSKRRELLSKDDGFTSQELIRVVNSVIHEPIVLNEL</sequence>
<keyword evidence="8" id="KW-0456">Lyase</keyword>
<dbReference type="FunFam" id="1.10.600.10:FF:000005">
    <property type="entry name" value="Ent-kaur-16-ene synthase, chloroplastic"/>
    <property type="match status" value="1"/>
</dbReference>
<evidence type="ECO:0000256" key="4">
    <source>
        <dbReference type="ARBA" id="ARBA00022528"/>
    </source>
</evidence>
<dbReference type="SUPFAM" id="SSF48239">
    <property type="entry name" value="Terpenoid cyclases/Protein prenyltransferases"/>
    <property type="match status" value="2"/>
</dbReference>
<evidence type="ECO:0000256" key="7">
    <source>
        <dbReference type="ARBA" id="ARBA00022842"/>
    </source>
</evidence>
<dbReference type="SFLD" id="SFLDG01014">
    <property type="entry name" value="Terpene_Cyclase_Like_1_N-term"/>
    <property type="match status" value="2"/>
</dbReference>
<evidence type="ECO:0000256" key="8">
    <source>
        <dbReference type="ARBA" id="ARBA00023239"/>
    </source>
</evidence>
<protein>
    <submittedName>
        <fullName evidence="11">Ent-kaurene synthase TSP4, chloroplastic</fullName>
    </submittedName>
</protein>
<dbReference type="GO" id="GO:0000287">
    <property type="term" value="F:magnesium ion binding"/>
    <property type="evidence" value="ECO:0007669"/>
    <property type="project" value="InterPro"/>
</dbReference>
<dbReference type="Gene3D" id="1.50.10.130">
    <property type="entry name" value="Terpene synthase, N-terminal domain"/>
    <property type="match status" value="1"/>
</dbReference>
<dbReference type="PANTHER" id="PTHR31739">
    <property type="entry name" value="ENT-COPALYL DIPHOSPHATE SYNTHASE, CHLOROPLASTIC"/>
    <property type="match status" value="1"/>
</dbReference>